<evidence type="ECO:0008006" key="5">
    <source>
        <dbReference type="Google" id="ProtNLM"/>
    </source>
</evidence>
<dbReference type="KEGG" id="gms:SOIL9_65600"/>
<keyword evidence="2" id="KW-1133">Transmembrane helix</keyword>
<dbReference type="Proteomes" id="UP000464178">
    <property type="component" value="Chromosome"/>
</dbReference>
<proteinExistence type="predicted"/>
<organism evidence="3 4">
    <name type="scientific">Gemmata massiliana</name>
    <dbReference type="NCBI Taxonomy" id="1210884"/>
    <lineage>
        <taxon>Bacteria</taxon>
        <taxon>Pseudomonadati</taxon>
        <taxon>Planctomycetota</taxon>
        <taxon>Planctomycetia</taxon>
        <taxon>Gemmatales</taxon>
        <taxon>Gemmataceae</taxon>
        <taxon>Gemmata</taxon>
    </lineage>
</organism>
<dbReference type="RefSeq" id="WP_052550316.1">
    <property type="nucleotide sequence ID" value="NZ_LR593886.1"/>
</dbReference>
<accession>A0A6P2CTY3</accession>
<keyword evidence="4" id="KW-1185">Reference proteome</keyword>
<gene>
    <name evidence="3" type="ORF">SOIL9_65600</name>
</gene>
<reference evidence="3 4" key="1">
    <citation type="submission" date="2019-05" db="EMBL/GenBank/DDBJ databases">
        <authorList>
            <consortium name="Science for Life Laboratories"/>
        </authorList>
    </citation>
    <scope>NUCLEOTIDE SEQUENCE [LARGE SCALE GENOMIC DNA]</scope>
    <source>
        <strain evidence="3">Soil9</strain>
    </source>
</reference>
<evidence type="ECO:0000313" key="4">
    <source>
        <dbReference type="Proteomes" id="UP000464178"/>
    </source>
</evidence>
<keyword evidence="2" id="KW-0812">Transmembrane</keyword>
<dbReference type="AlphaFoldDB" id="A0A6P2CTY3"/>
<evidence type="ECO:0000256" key="1">
    <source>
        <dbReference type="SAM" id="MobiDB-lite"/>
    </source>
</evidence>
<protein>
    <recommendedName>
        <fullName evidence="5">Cytochrome oxidase maturation protein cbb3-type</fullName>
    </recommendedName>
</protein>
<feature type="region of interest" description="Disordered" evidence="1">
    <location>
        <begin position="61"/>
        <end position="86"/>
    </location>
</feature>
<sequence length="86" mass="8762">MSAIAALFAAHDVATPGATVSAADIALFATVIGSIVMFGGAAAIALSWAFRDGQFDNFQQGSQSIFGPDEPIGEATDSFPGTPIER</sequence>
<keyword evidence="2" id="KW-0472">Membrane</keyword>
<name>A0A6P2CTY3_9BACT</name>
<feature type="transmembrane region" description="Helical" evidence="2">
    <location>
        <begin position="32"/>
        <end position="50"/>
    </location>
</feature>
<dbReference type="EMBL" id="LR593886">
    <property type="protein sequence ID" value="VTR91154.1"/>
    <property type="molecule type" value="Genomic_DNA"/>
</dbReference>
<evidence type="ECO:0000313" key="3">
    <source>
        <dbReference type="EMBL" id="VTR91154.1"/>
    </source>
</evidence>
<evidence type="ECO:0000256" key="2">
    <source>
        <dbReference type="SAM" id="Phobius"/>
    </source>
</evidence>